<feature type="region of interest" description="Disordered" evidence="6">
    <location>
        <begin position="38"/>
        <end position="61"/>
    </location>
</feature>
<evidence type="ECO:0000313" key="8">
    <source>
        <dbReference type="EMBL" id="KAK4745279.1"/>
    </source>
</evidence>
<dbReference type="GO" id="GO:0016592">
    <property type="term" value="C:mediator complex"/>
    <property type="evidence" value="ECO:0007669"/>
    <property type="project" value="InterPro"/>
</dbReference>
<keyword evidence="4" id="KW-0804">Transcription</keyword>
<evidence type="ECO:0000256" key="3">
    <source>
        <dbReference type="ARBA" id="ARBA00023015"/>
    </source>
</evidence>
<comment type="similarity">
    <text evidence="2">Belongs to the Mediator complex subunit 12 family.</text>
</comment>
<dbReference type="Pfam" id="PF09497">
    <property type="entry name" value="Med12"/>
    <property type="match status" value="1"/>
</dbReference>
<comment type="caution">
    <text evidence="8">The sequence shown here is derived from an EMBL/GenBank/DDBJ whole genome shotgun (WGS) entry which is preliminary data.</text>
</comment>
<organism evidence="8 9">
    <name type="scientific">Trapa incisa</name>
    <dbReference type="NCBI Taxonomy" id="236973"/>
    <lineage>
        <taxon>Eukaryota</taxon>
        <taxon>Viridiplantae</taxon>
        <taxon>Streptophyta</taxon>
        <taxon>Embryophyta</taxon>
        <taxon>Tracheophyta</taxon>
        <taxon>Spermatophyta</taxon>
        <taxon>Magnoliopsida</taxon>
        <taxon>eudicotyledons</taxon>
        <taxon>Gunneridae</taxon>
        <taxon>Pentapetalae</taxon>
        <taxon>rosids</taxon>
        <taxon>malvids</taxon>
        <taxon>Myrtales</taxon>
        <taxon>Lythraceae</taxon>
        <taxon>Trapa</taxon>
    </lineage>
</organism>
<feature type="compositionally biased region" description="Polar residues" evidence="6">
    <location>
        <begin position="2247"/>
        <end position="2260"/>
    </location>
</feature>
<dbReference type="Proteomes" id="UP001345219">
    <property type="component" value="Chromosome 9"/>
</dbReference>
<dbReference type="SMART" id="SM01281">
    <property type="entry name" value="Med12"/>
    <property type="match status" value="1"/>
</dbReference>
<feature type="region of interest" description="Disordered" evidence="6">
    <location>
        <begin position="1013"/>
        <end position="1039"/>
    </location>
</feature>
<gene>
    <name evidence="8" type="ORF">SAY87_011591</name>
</gene>
<feature type="region of interest" description="Disordered" evidence="6">
    <location>
        <begin position="2010"/>
        <end position="2054"/>
    </location>
</feature>
<proteinExistence type="inferred from homology"/>
<feature type="compositionally biased region" description="Low complexity" evidence="6">
    <location>
        <begin position="2237"/>
        <end position="2246"/>
    </location>
</feature>
<reference evidence="8 9" key="1">
    <citation type="journal article" date="2023" name="Hortic Res">
        <title>Pangenome of water caltrop reveals structural variations and asymmetric subgenome divergence after allopolyploidization.</title>
        <authorList>
            <person name="Zhang X."/>
            <person name="Chen Y."/>
            <person name="Wang L."/>
            <person name="Yuan Y."/>
            <person name="Fang M."/>
            <person name="Shi L."/>
            <person name="Lu R."/>
            <person name="Comes H.P."/>
            <person name="Ma Y."/>
            <person name="Chen Y."/>
            <person name="Huang G."/>
            <person name="Zhou Y."/>
            <person name="Zheng Z."/>
            <person name="Qiu Y."/>
        </authorList>
    </citation>
    <scope>NUCLEOTIDE SEQUENCE [LARGE SCALE GENOMIC DNA]</scope>
    <source>
        <tissue evidence="8">Roots</tissue>
    </source>
</reference>
<evidence type="ECO:0000256" key="6">
    <source>
        <dbReference type="SAM" id="MobiDB-lite"/>
    </source>
</evidence>
<dbReference type="InterPro" id="IPR019035">
    <property type="entry name" value="Mediator_Med12"/>
</dbReference>
<keyword evidence="9" id="KW-1185">Reference proteome</keyword>
<name>A0AAN7GNK8_9MYRT</name>
<keyword evidence="3" id="KW-0805">Transcription regulation</keyword>
<evidence type="ECO:0000313" key="9">
    <source>
        <dbReference type="Proteomes" id="UP001345219"/>
    </source>
</evidence>
<sequence length="2336" mass="259825">MIGSQSYPFSFVLQKSYYVTLPNLNVTAYSRKPAVHSSRVRVRGGTESEDSADSKSAQVPNPSSLLPCDCYSIGGFKWPCYIDLVGHGSSAVYMAIVVLGENIVRENQLEEMQRYHAANCSNAVNNSAIGLRSARENVRSDSHALPSSFPLNSRLGPPDYHLQTPDCPEETLTREYVQSGYKEMVEGLEEAREILLSNVEIFTKPVILKCKEAIRKRLRAINESRAKKRKAGQVYGVPLSGSSLSKLGGFPEQRPCSEDFRRRWIEGLSQPHKRLRSLADHVPHGYRRRSLFEVLTKYNVPLLRATWFIKVTYLNQIRPGSSGTSEKSQLSRTDLWTKDIIDYLQYLLDEFIKNSSYFNSQLKGQSPKVVYTDPPHQKAESTSSTLDGEEPSFHFKWWYVVRLLQWHHAEGLVLPSLVIEWVLSQLQDKDLFETLQLLLPIIYGVIEAVVLSQNYVRELVRAVLHYISEPSPAGSYLFDNSRRAYTCSAAIEMIRYMVLAVPDTFISLDCFPLPLYAVSKAKNGGGYASKICGEISKVEIDSPEIAYMLRRKRLDALYQSKSFNSLISRIQTCSDKMAENIRKGNSCQSYARAVQALDISLVQGDLRAVYKYLFEDFCEGAVDDGWMKEANPCLRSSLKCIGTVNFSFINAIFFLCEWATCDFRNFRTSPLNGLQFTGRRDFSEVYAVIWFLRMKARDLRNEAKNGSVEVICFTDNENQGLDMGTASGASIFRSSDSLSNLDGNICLMDVYENPGVLHDILVCWIDQHEVQNGEALERLQLLIVELTRFGIFYPQAYVRQVLVSGIMDLSVPMVDMDRQMRHCQVLKLLPEVLVHDALKEMGIADGSDLSEAVHVYSNERQLVLRYNFYSQYGYPRDAKILGQKRKKHYTRDVPSSASVDHWKSVELPSEAPSFRKIKCEIHIDELKSAISSLMQFPTTNSGLVDTVVDESEGSIRRSSGSICTKVELADGCEECRGVKKQKLMDERYSYMQVHSPTQLEEEDVWWVRKGPRQIEPSRTDPLPKSTKQTSRGRQKFGRKTQSLAQLAAARIEGSQGATTSHMCDNRVNCPHHRTVIDGDLPKSIDGLGLSHYGDVISIGKALKRLRFAKRRVVTSWLINVVRRLVEEAEKASSVKAGQTNNRTSVVDESSSLKWKLSEDELSVILYLMDASNDIVLAIKFLLWLLPKALSIPNSTIHSGRNLLTLQRHMESHVCEVGEAFLLSSLRRYEKTLVAADLIPQTLSALMHRAASAIASNGRVSGTSAFAYARYLLKKYGVVTSILEWKKNFKARCDKRLLSELESGRVLDGEPEVAFGADGLDDQLHQKLSTSRISRVGITMREIVQRHIEDAFHFYSAKEKKMLSAGGPKGPMFDKGDEGYQKAQQILMGLMDCIRQTGGAAQEGDPSLVCSAVSAIVGSVGPTLAKIPDFGSGSSYANTSFASAPSSYVAKRILRIHITSLCLLKEALGERQAQVFEVALATEALSALSGASSTGKMSRNQYQLSPESHDSDVNSSDSAKTTTRATRIAAAVSALVIGAVLQGVTSLERMVTVFRLKDGLDVCQFVKSLKSNSNGSGRSPALIKGDGLVGVYIHWFRLLIGNCQTVSDGLIVDLLGEPSVLALWRMQQSLPLSLVFPPAFAMFAFLMWRPYILNENHASGWEEFHQLYLALNAAMSDAVKHLPFRDICMRNTRDLYDLITADGSDVELAETLDVNCSDVRSKGFVPLRARLFLNAIIDGRMPSSFTLDESKSFCAENDIRLVDKIVHVLNTLQPAKFHWQWLELRLLLNEQALIEKLECSSDSSLKDVMRSLSLGLERAAASDNESNIIEIILTRLLVRPDAAPLYSEAVHLLGKSLEDSLLLLTKWFLEGNDVLFGRKTVRQRLINIAETKGFSINLQCWKHWGWAHSGSDAFPIRNDVDRSKYEMNSLEEGEVIEDGLEMKKNGRGLAGQSFGPEGSNIGKSRATEKALVDLILLCMDRSSDESRYTFASDLIKQLNAIEQQMNVIARGMSKQAGTSSSAADSTVGKTSSRKGNRGGSPGMAARRQAAVDSSPPSPAALRASIFLRLHFLLKSLPVICADSRETLGKNMRHMLASVILRFLGNRLIYEDAELPFCSGQTFSRKRDISEMSVEACSTVSSQFPGESLFYRLLLILHGLLGSSLPSWLKSKRASVAANESPRDFSGFDKEVAESLQNELESMQIPDKIRWRIQATMPVLVPSVKCSISCQPPSVPPSAIASVQPSASRTMQRTSQRTQSSGMLGKLKASSTMQQENELEFDSWTLLEDGVGSIPSAGGICALVSADSANMHASSFLKGAVRVRRADLTYVGPVDEDS</sequence>
<evidence type="ECO:0000256" key="2">
    <source>
        <dbReference type="ARBA" id="ARBA00010289"/>
    </source>
</evidence>
<evidence type="ECO:0000259" key="7">
    <source>
        <dbReference type="SMART" id="SM01281"/>
    </source>
</evidence>
<protein>
    <recommendedName>
        <fullName evidence="7">Mediator complex subunit Med12 domain-containing protein</fullName>
    </recommendedName>
</protein>
<evidence type="ECO:0000256" key="1">
    <source>
        <dbReference type="ARBA" id="ARBA00004123"/>
    </source>
</evidence>
<evidence type="ECO:0000256" key="5">
    <source>
        <dbReference type="ARBA" id="ARBA00023242"/>
    </source>
</evidence>
<feature type="compositionally biased region" description="Polar residues" evidence="6">
    <location>
        <begin position="1495"/>
        <end position="1505"/>
    </location>
</feature>
<accession>A0AAN7GNK8</accession>
<dbReference type="EMBL" id="JAXIOK010000022">
    <property type="protein sequence ID" value="KAK4745279.1"/>
    <property type="molecule type" value="Genomic_DNA"/>
</dbReference>
<feature type="region of interest" description="Disordered" evidence="6">
    <location>
        <begin position="1491"/>
        <end position="1518"/>
    </location>
</feature>
<keyword evidence="5" id="KW-0539">Nucleus</keyword>
<dbReference type="PANTHER" id="PTHR46567">
    <property type="entry name" value="MEDIATOR OF RNA POLYMERASE II TRANSCRIPTION SUBUNIT 12"/>
    <property type="match status" value="1"/>
</dbReference>
<feature type="domain" description="Mediator complex subunit Med12" evidence="7">
    <location>
        <begin position="249"/>
        <end position="310"/>
    </location>
</feature>
<dbReference type="PANTHER" id="PTHR46567:SF1">
    <property type="entry name" value="MEDIATOR OF RNA POLYMERASE II TRANSCRIPTION SUBUNIT 12"/>
    <property type="match status" value="1"/>
</dbReference>
<comment type="subcellular location">
    <subcellularLocation>
        <location evidence="1">Nucleus</location>
    </subcellularLocation>
</comment>
<dbReference type="GO" id="GO:0003712">
    <property type="term" value="F:transcription coregulator activity"/>
    <property type="evidence" value="ECO:0007669"/>
    <property type="project" value="InterPro"/>
</dbReference>
<feature type="compositionally biased region" description="Polar residues" evidence="6">
    <location>
        <begin position="2014"/>
        <end position="2029"/>
    </location>
</feature>
<dbReference type="GO" id="GO:0006357">
    <property type="term" value="P:regulation of transcription by RNA polymerase II"/>
    <property type="evidence" value="ECO:0007669"/>
    <property type="project" value="InterPro"/>
</dbReference>
<evidence type="ECO:0000256" key="4">
    <source>
        <dbReference type="ARBA" id="ARBA00023163"/>
    </source>
</evidence>
<feature type="region of interest" description="Disordered" evidence="6">
    <location>
        <begin position="2237"/>
        <end position="2264"/>
    </location>
</feature>